<evidence type="ECO:0000256" key="2">
    <source>
        <dbReference type="ARBA" id="ARBA00022692"/>
    </source>
</evidence>
<feature type="transmembrane region" description="Helical" evidence="5">
    <location>
        <begin position="44"/>
        <end position="64"/>
    </location>
</feature>
<proteinExistence type="predicted"/>
<evidence type="ECO:0000259" key="6">
    <source>
        <dbReference type="Pfam" id="PF01061"/>
    </source>
</evidence>
<reference evidence="7" key="2">
    <citation type="journal article" date="2012" name="PLoS ONE">
        <title>A Deeply Branching Thermophilic Bacterium with an Ancient Acetyl-CoA Pathway Dominates a Subsurface Ecosystem.</title>
        <authorList>
            <person name="Takami H."/>
            <person name="Noguchi H."/>
            <person name="Takaki Y."/>
            <person name="Uchiyama I."/>
            <person name="Toyoda A."/>
            <person name="Nishi S."/>
            <person name="Chee G.-J."/>
            <person name="Arai W."/>
            <person name="Nunoura T."/>
            <person name="Itoh T."/>
            <person name="Hattori M."/>
            <person name="Takai K."/>
        </authorList>
    </citation>
    <scope>NUCLEOTIDE SEQUENCE</scope>
</reference>
<evidence type="ECO:0000256" key="1">
    <source>
        <dbReference type="ARBA" id="ARBA00004141"/>
    </source>
</evidence>
<protein>
    <submittedName>
        <fullName evidence="7">ABC-2 type transport system protein</fullName>
    </submittedName>
</protein>
<evidence type="ECO:0000256" key="5">
    <source>
        <dbReference type="SAM" id="Phobius"/>
    </source>
</evidence>
<dbReference type="GO" id="GO:0043190">
    <property type="term" value="C:ATP-binding cassette (ABC) transporter complex"/>
    <property type="evidence" value="ECO:0007669"/>
    <property type="project" value="InterPro"/>
</dbReference>
<evidence type="ECO:0000256" key="4">
    <source>
        <dbReference type="ARBA" id="ARBA00023136"/>
    </source>
</evidence>
<evidence type="ECO:0000256" key="3">
    <source>
        <dbReference type="ARBA" id="ARBA00022989"/>
    </source>
</evidence>
<dbReference type="InterPro" id="IPR000412">
    <property type="entry name" value="ABC_2_transport"/>
</dbReference>
<dbReference type="PANTHER" id="PTHR43229">
    <property type="entry name" value="NODULATION PROTEIN J"/>
    <property type="match status" value="1"/>
</dbReference>
<sequence>MAWFFTASRLRWPTALVLRWGQFILQGAVFGAVIAQLVEGVPNFQLYYVVGLLAIAIYNIGTVAGSELLSDAQYGVEDYLLALPTSRRFLYMGRILGAGLMGLLFISPPAIAVLAVTGQLSLPVVLYLIFLIFGISAGLAGVGIAFAAAFRQYEAFLIASNFVDAFVTRLSAALYPLAAMPVLYAAIAAYNPVSHIAWLLQPLFGIATADMSSTTSVFLFAWVIAALLSGDLVFRYRLEGRRQV</sequence>
<evidence type="ECO:0000313" key="7">
    <source>
        <dbReference type="EMBL" id="BAL59139.1"/>
    </source>
</evidence>
<feature type="transmembrane region" description="Helical" evidence="5">
    <location>
        <begin position="20"/>
        <end position="38"/>
    </location>
</feature>
<accession>H5SSK3</accession>
<feature type="transmembrane region" description="Helical" evidence="5">
    <location>
        <begin position="124"/>
        <end position="150"/>
    </location>
</feature>
<dbReference type="EMBL" id="AP011802">
    <property type="protein sequence ID" value="BAL59139.1"/>
    <property type="molecule type" value="Genomic_DNA"/>
</dbReference>
<dbReference type="PANTHER" id="PTHR43229:SF2">
    <property type="entry name" value="NODULATION PROTEIN J"/>
    <property type="match status" value="1"/>
</dbReference>
<dbReference type="Pfam" id="PF01061">
    <property type="entry name" value="ABC2_membrane"/>
    <property type="match status" value="1"/>
</dbReference>
<feature type="domain" description="ABC-2 type transporter transmembrane" evidence="6">
    <location>
        <begin position="7"/>
        <end position="196"/>
    </location>
</feature>
<keyword evidence="2 5" id="KW-0812">Transmembrane</keyword>
<keyword evidence="4 5" id="KW-0472">Membrane</keyword>
<feature type="transmembrane region" description="Helical" evidence="5">
    <location>
        <begin position="95"/>
        <end position="118"/>
    </location>
</feature>
<reference evidence="7" key="1">
    <citation type="journal article" date="2005" name="Environ. Microbiol.">
        <title>Genetic and functional properties of uncultivated thermophilic crenarchaeotes from a subsurface gold mine as revealed by analysis of genome fragments.</title>
        <authorList>
            <person name="Nunoura T."/>
            <person name="Hirayama H."/>
            <person name="Takami H."/>
            <person name="Oida H."/>
            <person name="Nishi S."/>
            <person name="Shimamura S."/>
            <person name="Suzuki Y."/>
            <person name="Inagaki F."/>
            <person name="Takai K."/>
            <person name="Nealson K.H."/>
            <person name="Horikoshi K."/>
        </authorList>
    </citation>
    <scope>NUCLEOTIDE SEQUENCE</scope>
</reference>
<feature type="transmembrane region" description="Helical" evidence="5">
    <location>
        <begin position="211"/>
        <end position="234"/>
    </location>
</feature>
<gene>
    <name evidence="7" type="ORF">HGMM_OP3C294</name>
</gene>
<dbReference type="InterPro" id="IPR013525">
    <property type="entry name" value="ABC2_TM"/>
</dbReference>
<dbReference type="AlphaFoldDB" id="H5SSK3"/>
<dbReference type="PIRSF" id="PIRSF006648">
    <property type="entry name" value="DrrB"/>
    <property type="match status" value="1"/>
</dbReference>
<feature type="transmembrane region" description="Helical" evidence="5">
    <location>
        <begin position="170"/>
        <end position="191"/>
    </location>
</feature>
<comment type="subcellular location">
    <subcellularLocation>
        <location evidence="1">Membrane</location>
        <topology evidence="1">Multi-pass membrane protein</topology>
    </subcellularLocation>
</comment>
<organism evidence="7">
    <name type="scientific">Acetithermum autotrophicum</name>
    <dbReference type="NCBI Taxonomy" id="1446466"/>
    <lineage>
        <taxon>Bacteria</taxon>
        <taxon>Candidatus Bipolaricaulota</taxon>
        <taxon>Candidatus Acetithermum</taxon>
    </lineage>
</organism>
<name>H5SSK3_ACEAU</name>
<dbReference type="InterPro" id="IPR051784">
    <property type="entry name" value="Nod_factor_ABC_transporter"/>
</dbReference>
<dbReference type="GO" id="GO:0140359">
    <property type="term" value="F:ABC-type transporter activity"/>
    <property type="evidence" value="ECO:0007669"/>
    <property type="project" value="InterPro"/>
</dbReference>
<keyword evidence="3 5" id="KW-1133">Transmembrane helix</keyword>